<dbReference type="GO" id="GO:0005044">
    <property type="term" value="F:scavenger receptor activity"/>
    <property type="evidence" value="ECO:0007669"/>
    <property type="project" value="InterPro"/>
</dbReference>
<gene>
    <name evidence="2" type="ORF">CGI_10013507</name>
</gene>
<sequence length="126" mass="13797">MGSKVDRKPLASEDAGCPATGFYGSNCSIPCPDVNCQYCHIETGYSQCCKPGYQGQRCELECDKGSYGLECNGTCGYCRDINQCSNVNGTCLTGCEAGYEGDLCKTHFVQNEKCCRYYKYLVDPPI</sequence>
<dbReference type="PANTHER" id="PTHR24043">
    <property type="entry name" value="SCAVENGER RECEPTOR CLASS F"/>
    <property type="match status" value="1"/>
</dbReference>
<dbReference type="PANTHER" id="PTHR24043:SF8">
    <property type="entry name" value="EGF-LIKE DOMAIN-CONTAINING PROTEIN"/>
    <property type="match status" value="1"/>
</dbReference>
<dbReference type="InParanoid" id="K1QME5"/>
<accession>K1QME5</accession>
<reference evidence="2" key="1">
    <citation type="journal article" date="2012" name="Nature">
        <title>The oyster genome reveals stress adaptation and complexity of shell formation.</title>
        <authorList>
            <person name="Zhang G."/>
            <person name="Fang X."/>
            <person name="Guo X."/>
            <person name="Li L."/>
            <person name="Luo R."/>
            <person name="Xu F."/>
            <person name="Yang P."/>
            <person name="Zhang L."/>
            <person name="Wang X."/>
            <person name="Qi H."/>
            <person name="Xiong Z."/>
            <person name="Que H."/>
            <person name="Xie Y."/>
            <person name="Holland P.W."/>
            <person name="Paps J."/>
            <person name="Zhu Y."/>
            <person name="Wu F."/>
            <person name="Chen Y."/>
            <person name="Wang J."/>
            <person name="Peng C."/>
            <person name="Meng J."/>
            <person name="Yang L."/>
            <person name="Liu J."/>
            <person name="Wen B."/>
            <person name="Zhang N."/>
            <person name="Huang Z."/>
            <person name="Zhu Q."/>
            <person name="Feng Y."/>
            <person name="Mount A."/>
            <person name="Hedgecock D."/>
            <person name="Xu Z."/>
            <person name="Liu Y."/>
            <person name="Domazet-Loso T."/>
            <person name="Du Y."/>
            <person name="Sun X."/>
            <person name="Zhang S."/>
            <person name="Liu B."/>
            <person name="Cheng P."/>
            <person name="Jiang X."/>
            <person name="Li J."/>
            <person name="Fan D."/>
            <person name="Wang W."/>
            <person name="Fu W."/>
            <person name="Wang T."/>
            <person name="Wang B."/>
            <person name="Zhang J."/>
            <person name="Peng Z."/>
            <person name="Li Y."/>
            <person name="Li N."/>
            <person name="Wang J."/>
            <person name="Chen M."/>
            <person name="He Y."/>
            <person name="Tan F."/>
            <person name="Song X."/>
            <person name="Zheng Q."/>
            <person name="Huang R."/>
            <person name="Yang H."/>
            <person name="Du X."/>
            <person name="Chen L."/>
            <person name="Yang M."/>
            <person name="Gaffney P.M."/>
            <person name="Wang S."/>
            <person name="Luo L."/>
            <person name="She Z."/>
            <person name="Ming Y."/>
            <person name="Huang W."/>
            <person name="Zhang S."/>
            <person name="Huang B."/>
            <person name="Zhang Y."/>
            <person name="Qu T."/>
            <person name="Ni P."/>
            <person name="Miao G."/>
            <person name="Wang J."/>
            <person name="Wang Q."/>
            <person name="Steinberg C.E."/>
            <person name="Wang H."/>
            <person name="Li N."/>
            <person name="Qian L."/>
            <person name="Zhang G."/>
            <person name="Li Y."/>
            <person name="Yang H."/>
            <person name="Liu X."/>
            <person name="Wang J."/>
            <person name="Yin Y."/>
            <person name="Wang J."/>
        </authorList>
    </citation>
    <scope>NUCLEOTIDE SEQUENCE [LARGE SCALE GENOMIC DNA]</scope>
    <source>
        <strain evidence="2">05x7-T-G4-1.051#20</strain>
    </source>
</reference>
<dbReference type="InterPro" id="IPR042635">
    <property type="entry name" value="MEGF10/SREC1/2-like"/>
</dbReference>
<protein>
    <submittedName>
        <fullName evidence="2">Multiple epidermal growth factor-like domains 10</fullName>
    </submittedName>
</protein>
<dbReference type="HOGENOM" id="CLU_162213_0_0_1"/>
<organism evidence="2">
    <name type="scientific">Magallana gigas</name>
    <name type="common">Pacific oyster</name>
    <name type="synonym">Crassostrea gigas</name>
    <dbReference type="NCBI Taxonomy" id="29159"/>
    <lineage>
        <taxon>Eukaryota</taxon>
        <taxon>Metazoa</taxon>
        <taxon>Spiralia</taxon>
        <taxon>Lophotrochozoa</taxon>
        <taxon>Mollusca</taxon>
        <taxon>Bivalvia</taxon>
        <taxon>Autobranchia</taxon>
        <taxon>Pteriomorphia</taxon>
        <taxon>Ostreida</taxon>
        <taxon>Ostreoidea</taxon>
        <taxon>Ostreidae</taxon>
        <taxon>Magallana</taxon>
    </lineage>
</organism>
<keyword evidence="1" id="KW-0245">EGF-like domain</keyword>
<name>K1QME5_MAGGI</name>
<evidence type="ECO:0000256" key="1">
    <source>
        <dbReference type="ARBA" id="ARBA00022536"/>
    </source>
</evidence>
<dbReference type="Gene3D" id="2.170.300.10">
    <property type="entry name" value="Tie2 ligand-binding domain superfamily"/>
    <property type="match status" value="1"/>
</dbReference>
<proteinExistence type="predicted"/>
<dbReference type="EMBL" id="JH818770">
    <property type="protein sequence ID" value="EKC30010.1"/>
    <property type="molecule type" value="Genomic_DNA"/>
</dbReference>
<dbReference type="AlphaFoldDB" id="K1QME5"/>
<evidence type="ECO:0000313" key="2">
    <source>
        <dbReference type="EMBL" id="EKC30010.1"/>
    </source>
</evidence>